<name>A0ABV7BQ38_9PROT</name>
<sequence>MQLPPCGSGVPAPGTIPSRCCPRLRRGDGRDPQAAASALEGVEGVVHLAAEVSVGRSMYEIERYVSTNDVGTAVLLQAMIERPAQRIVVAPSMSVYGEGRCRTADGRFDCFADISRARSLLGFASRFVLQDSLGELAEWLAAQKVVDRNADMRRHLEARGLVA</sequence>
<dbReference type="RefSeq" id="WP_246602240.1">
    <property type="nucleotide sequence ID" value="NZ_JAFNJS010000001.1"/>
</dbReference>
<dbReference type="Pfam" id="PF01370">
    <property type="entry name" value="Epimerase"/>
    <property type="match status" value="1"/>
</dbReference>
<dbReference type="Gene3D" id="3.40.50.720">
    <property type="entry name" value="NAD(P)-binding Rossmann-like Domain"/>
    <property type="match status" value="1"/>
</dbReference>
<dbReference type="SUPFAM" id="SSF51735">
    <property type="entry name" value="NAD(P)-binding Rossmann-fold domains"/>
    <property type="match status" value="1"/>
</dbReference>
<reference evidence="3" key="1">
    <citation type="journal article" date="2019" name="Int. J. Syst. Evol. Microbiol.">
        <title>The Global Catalogue of Microorganisms (GCM) 10K type strain sequencing project: providing services to taxonomists for standard genome sequencing and annotation.</title>
        <authorList>
            <consortium name="The Broad Institute Genomics Platform"/>
            <consortium name="The Broad Institute Genome Sequencing Center for Infectious Disease"/>
            <person name="Wu L."/>
            <person name="Ma J."/>
        </authorList>
    </citation>
    <scope>NUCLEOTIDE SEQUENCE [LARGE SCALE GENOMIC DNA]</scope>
    <source>
        <strain evidence="3">CGMCC 1.16855</strain>
    </source>
</reference>
<dbReference type="Proteomes" id="UP001595420">
    <property type="component" value="Unassembled WGS sequence"/>
</dbReference>
<dbReference type="EMBL" id="JBHRSB010000001">
    <property type="protein sequence ID" value="MFC2998809.1"/>
    <property type="molecule type" value="Genomic_DNA"/>
</dbReference>
<dbReference type="InterPro" id="IPR001509">
    <property type="entry name" value="Epimerase_deHydtase"/>
</dbReference>
<gene>
    <name evidence="2" type="ORF">ACFOD3_02830</name>
</gene>
<evidence type="ECO:0000313" key="3">
    <source>
        <dbReference type="Proteomes" id="UP001595420"/>
    </source>
</evidence>
<protein>
    <submittedName>
        <fullName evidence="2">NAD-dependent epimerase/dehydratase family protein</fullName>
    </submittedName>
</protein>
<evidence type="ECO:0000313" key="2">
    <source>
        <dbReference type="EMBL" id="MFC2998809.1"/>
    </source>
</evidence>
<proteinExistence type="predicted"/>
<organism evidence="2 3">
    <name type="scientific">Falsiroseomonas tokyonensis</name>
    <dbReference type="NCBI Taxonomy" id="430521"/>
    <lineage>
        <taxon>Bacteria</taxon>
        <taxon>Pseudomonadati</taxon>
        <taxon>Pseudomonadota</taxon>
        <taxon>Alphaproteobacteria</taxon>
        <taxon>Acetobacterales</taxon>
        <taxon>Roseomonadaceae</taxon>
        <taxon>Falsiroseomonas</taxon>
    </lineage>
</organism>
<accession>A0ABV7BQ38</accession>
<evidence type="ECO:0000259" key="1">
    <source>
        <dbReference type="Pfam" id="PF01370"/>
    </source>
</evidence>
<keyword evidence="3" id="KW-1185">Reference proteome</keyword>
<comment type="caution">
    <text evidence="2">The sequence shown here is derived from an EMBL/GenBank/DDBJ whole genome shotgun (WGS) entry which is preliminary data.</text>
</comment>
<dbReference type="InterPro" id="IPR036291">
    <property type="entry name" value="NAD(P)-bd_dom_sf"/>
</dbReference>
<feature type="domain" description="NAD-dependent epimerase/dehydratase" evidence="1">
    <location>
        <begin position="23"/>
        <end position="100"/>
    </location>
</feature>